<dbReference type="EMBL" id="BMFD01000002">
    <property type="protein sequence ID" value="GGC29448.1"/>
    <property type="molecule type" value="Genomic_DNA"/>
</dbReference>
<keyword evidence="1" id="KW-0732">Signal</keyword>
<gene>
    <name evidence="2" type="ORF">GCM10010993_05410</name>
</gene>
<evidence type="ECO:0000313" key="2">
    <source>
        <dbReference type="EMBL" id="GGC29448.1"/>
    </source>
</evidence>
<sequence>MRNSSKKIALFLFVIPFLFSCTAHYVATWQNYDEGAVITENNNYTIKNDTIGVSHIFNNPNGSISLRIENYTDQSMLINLTKSALVINGKAYNYIDGKSTFFGRLDYFASPVIPTTGTFEGEISSKTNTIFIPAKTYVTGQFTNIRQELLNEVGDNYKGVSGDYPVFNQHIPTKIIFYKKEESPLNLTSNISYSILDDKNNPVFTNRVTQSYYLSRVAKANSLSNQQLNNNLLTREDMSSYSITKGENTAGVLILLGIVGLAVLAADVDEQ</sequence>
<evidence type="ECO:0008006" key="4">
    <source>
        <dbReference type="Google" id="ProtNLM"/>
    </source>
</evidence>
<dbReference type="Proteomes" id="UP000635885">
    <property type="component" value="Unassembled WGS sequence"/>
</dbReference>
<dbReference type="PROSITE" id="PS51257">
    <property type="entry name" value="PROKAR_LIPOPROTEIN"/>
    <property type="match status" value="1"/>
</dbReference>
<keyword evidence="3" id="KW-1185">Reference proteome</keyword>
<accession>A0ABQ1LU17</accession>
<protein>
    <recommendedName>
        <fullName evidence="4">Lipoprotein</fullName>
    </recommendedName>
</protein>
<reference evidence="3" key="1">
    <citation type="journal article" date="2019" name="Int. J. Syst. Evol. Microbiol.">
        <title>The Global Catalogue of Microorganisms (GCM) 10K type strain sequencing project: providing services to taxonomists for standard genome sequencing and annotation.</title>
        <authorList>
            <consortium name="The Broad Institute Genomics Platform"/>
            <consortium name="The Broad Institute Genome Sequencing Center for Infectious Disease"/>
            <person name="Wu L."/>
            <person name="Ma J."/>
        </authorList>
    </citation>
    <scope>NUCLEOTIDE SEQUENCE [LARGE SCALE GENOMIC DNA]</scope>
    <source>
        <strain evidence="3">CGMCC 1.12479</strain>
    </source>
</reference>
<dbReference type="RefSeq" id="WP_188439437.1">
    <property type="nucleotide sequence ID" value="NZ_BMFD01000002.1"/>
</dbReference>
<feature type="chain" id="PRO_5047518258" description="Lipoprotein" evidence="1">
    <location>
        <begin position="26"/>
        <end position="271"/>
    </location>
</feature>
<comment type="caution">
    <text evidence="2">The sequence shown here is derived from an EMBL/GenBank/DDBJ whole genome shotgun (WGS) entry which is preliminary data.</text>
</comment>
<evidence type="ECO:0000313" key="3">
    <source>
        <dbReference type="Proteomes" id="UP000635885"/>
    </source>
</evidence>
<evidence type="ECO:0000256" key="1">
    <source>
        <dbReference type="SAM" id="SignalP"/>
    </source>
</evidence>
<organism evidence="2 3">
    <name type="scientific">Belliella aquatica</name>
    <dbReference type="NCBI Taxonomy" id="1323734"/>
    <lineage>
        <taxon>Bacteria</taxon>
        <taxon>Pseudomonadati</taxon>
        <taxon>Bacteroidota</taxon>
        <taxon>Cytophagia</taxon>
        <taxon>Cytophagales</taxon>
        <taxon>Cyclobacteriaceae</taxon>
        <taxon>Belliella</taxon>
    </lineage>
</organism>
<name>A0ABQ1LU17_9BACT</name>
<proteinExistence type="predicted"/>
<feature type="signal peptide" evidence="1">
    <location>
        <begin position="1"/>
        <end position="25"/>
    </location>
</feature>